<protein>
    <recommendedName>
        <fullName evidence="4">Retrotransposon gag domain-containing protein</fullName>
    </recommendedName>
</protein>
<evidence type="ECO:0000313" key="3">
    <source>
        <dbReference type="Proteomes" id="UP000054217"/>
    </source>
</evidence>
<feature type="region of interest" description="Disordered" evidence="1">
    <location>
        <begin position="1"/>
        <end position="29"/>
    </location>
</feature>
<accession>A0A0C3JP79</accession>
<evidence type="ECO:0008006" key="4">
    <source>
        <dbReference type="Google" id="ProtNLM"/>
    </source>
</evidence>
<name>A0A0C3JP79_PISTI</name>
<reference evidence="2 3" key="1">
    <citation type="submission" date="2014-04" db="EMBL/GenBank/DDBJ databases">
        <authorList>
            <consortium name="DOE Joint Genome Institute"/>
            <person name="Kuo A."/>
            <person name="Kohler A."/>
            <person name="Costa M.D."/>
            <person name="Nagy L.G."/>
            <person name="Floudas D."/>
            <person name="Copeland A."/>
            <person name="Barry K.W."/>
            <person name="Cichocki N."/>
            <person name="Veneault-Fourrey C."/>
            <person name="LaButti K."/>
            <person name="Lindquist E.A."/>
            <person name="Lipzen A."/>
            <person name="Lundell T."/>
            <person name="Morin E."/>
            <person name="Murat C."/>
            <person name="Sun H."/>
            <person name="Tunlid A."/>
            <person name="Henrissat B."/>
            <person name="Grigoriev I.V."/>
            <person name="Hibbett D.S."/>
            <person name="Martin F."/>
            <person name="Nordberg H.P."/>
            <person name="Cantor M.N."/>
            <person name="Hua S.X."/>
        </authorList>
    </citation>
    <scope>NUCLEOTIDE SEQUENCE [LARGE SCALE GENOMIC DNA]</scope>
    <source>
        <strain evidence="2 3">Marx 270</strain>
    </source>
</reference>
<dbReference type="OrthoDB" id="3260975at2759"/>
<dbReference type="AlphaFoldDB" id="A0A0C3JP79"/>
<proteinExistence type="predicted"/>
<sequence>MPTTLPTPSPAAPPPPPVPHPTPLTGRPKAMAEAVPLFYGDCTEAENPSDFIKAFNRSMLFLNLLSTDVQKIKALANYLGTSSPAEHWYEDLTTTQLASWDELTKAFNDR</sequence>
<evidence type="ECO:0000313" key="2">
    <source>
        <dbReference type="EMBL" id="KIO10998.1"/>
    </source>
</evidence>
<organism evidence="2 3">
    <name type="scientific">Pisolithus tinctorius Marx 270</name>
    <dbReference type="NCBI Taxonomy" id="870435"/>
    <lineage>
        <taxon>Eukaryota</taxon>
        <taxon>Fungi</taxon>
        <taxon>Dikarya</taxon>
        <taxon>Basidiomycota</taxon>
        <taxon>Agaricomycotina</taxon>
        <taxon>Agaricomycetes</taxon>
        <taxon>Agaricomycetidae</taxon>
        <taxon>Boletales</taxon>
        <taxon>Sclerodermatineae</taxon>
        <taxon>Pisolithaceae</taxon>
        <taxon>Pisolithus</taxon>
    </lineage>
</organism>
<gene>
    <name evidence="2" type="ORF">M404DRAFT_20526</name>
</gene>
<feature type="compositionally biased region" description="Pro residues" evidence="1">
    <location>
        <begin position="1"/>
        <end position="22"/>
    </location>
</feature>
<evidence type="ECO:0000256" key="1">
    <source>
        <dbReference type="SAM" id="MobiDB-lite"/>
    </source>
</evidence>
<dbReference type="HOGENOM" id="CLU_2172099_0_0_1"/>
<dbReference type="EMBL" id="KN831950">
    <property type="protein sequence ID" value="KIO10998.1"/>
    <property type="molecule type" value="Genomic_DNA"/>
</dbReference>
<dbReference type="Proteomes" id="UP000054217">
    <property type="component" value="Unassembled WGS sequence"/>
</dbReference>
<dbReference type="InParanoid" id="A0A0C3JP79"/>
<reference evidence="3" key="2">
    <citation type="submission" date="2015-01" db="EMBL/GenBank/DDBJ databases">
        <title>Evolutionary Origins and Diversification of the Mycorrhizal Mutualists.</title>
        <authorList>
            <consortium name="DOE Joint Genome Institute"/>
            <consortium name="Mycorrhizal Genomics Consortium"/>
            <person name="Kohler A."/>
            <person name="Kuo A."/>
            <person name="Nagy L.G."/>
            <person name="Floudas D."/>
            <person name="Copeland A."/>
            <person name="Barry K.W."/>
            <person name="Cichocki N."/>
            <person name="Veneault-Fourrey C."/>
            <person name="LaButti K."/>
            <person name="Lindquist E.A."/>
            <person name="Lipzen A."/>
            <person name="Lundell T."/>
            <person name="Morin E."/>
            <person name="Murat C."/>
            <person name="Riley R."/>
            <person name="Ohm R."/>
            <person name="Sun H."/>
            <person name="Tunlid A."/>
            <person name="Henrissat B."/>
            <person name="Grigoriev I.V."/>
            <person name="Hibbett D.S."/>
            <person name="Martin F."/>
        </authorList>
    </citation>
    <scope>NUCLEOTIDE SEQUENCE [LARGE SCALE GENOMIC DNA]</scope>
    <source>
        <strain evidence="3">Marx 270</strain>
    </source>
</reference>
<keyword evidence="3" id="KW-1185">Reference proteome</keyword>